<dbReference type="Gene3D" id="3.40.50.720">
    <property type="entry name" value="NAD(P)-binding Rossmann-like Domain"/>
    <property type="match status" value="1"/>
</dbReference>
<dbReference type="CDD" id="cd05233">
    <property type="entry name" value="SDR_c"/>
    <property type="match status" value="1"/>
</dbReference>
<dbReference type="OrthoDB" id="24596at2157"/>
<gene>
    <name evidence="3" type="ORF">DP107_14400</name>
</gene>
<comment type="caution">
    <text evidence="3">The sequence shown here is derived from an EMBL/GenBank/DDBJ whole genome shotgun (WGS) entry which is preliminary data.</text>
</comment>
<dbReference type="PRINTS" id="PR00081">
    <property type="entry name" value="GDHRDH"/>
</dbReference>
<evidence type="ECO:0000256" key="1">
    <source>
        <dbReference type="ARBA" id="ARBA00006484"/>
    </source>
</evidence>
<dbReference type="PANTHER" id="PTHR24321:SF8">
    <property type="entry name" value="ESTRADIOL 17-BETA-DEHYDROGENASE 8-RELATED"/>
    <property type="match status" value="1"/>
</dbReference>
<dbReference type="PRINTS" id="PR00080">
    <property type="entry name" value="SDRFAMILY"/>
</dbReference>
<dbReference type="InterPro" id="IPR036291">
    <property type="entry name" value="NAD(P)-bd_dom_sf"/>
</dbReference>
<proteinExistence type="inferred from homology"/>
<keyword evidence="4" id="KW-1185">Reference proteome</keyword>
<organism evidence="3 4">
    <name type="scientific">Haloglomus irregulare</name>
    <dbReference type="NCBI Taxonomy" id="2234134"/>
    <lineage>
        <taxon>Archaea</taxon>
        <taxon>Methanobacteriati</taxon>
        <taxon>Methanobacteriota</taxon>
        <taxon>Stenosarchaea group</taxon>
        <taxon>Halobacteria</taxon>
        <taxon>Halobacteriales</taxon>
        <taxon>Natronomonadaceae</taxon>
        <taxon>Haloglomus</taxon>
    </lineage>
</organism>
<comment type="similarity">
    <text evidence="1">Belongs to the short-chain dehydrogenases/reductases (SDR) family.</text>
</comment>
<keyword evidence="2" id="KW-0560">Oxidoreductase</keyword>
<dbReference type="GO" id="GO:0016491">
    <property type="term" value="F:oxidoreductase activity"/>
    <property type="evidence" value="ECO:0007669"/>
    <property type="project" value="UniProtKB-KW"/>
</dbReference>
<dbReference type="NCBIfam" id="NF005559">
    <property type="entry name" value="PRK07231.1"/>
    <property type="match status" value="1"/>
</dbReference>
<dbReference type="Pfam" id="PF13561">
    <property type="entry name" value="adh_short_C2"/>
    <property type="match status" value="1"/>
</dbReference>
<dbReference type="EMBL" id="QMDX01000010">
    <property type="protein sequence ID" value="TSD09835.1"/>
    <property type="molecule type" value="Genomic_DNA"/>
</dbReference>
<evidence type="ECO:0000313" key="3">
    <source>
        <dbReference type="EMBL" id="TSD09835.1"/>
    </source>
</evidence>
<dbReference type="RefSeq" id="WP_144262842.1">
    <property type="nucleotide sequence ID" value="NZ_QMDX01000010.1"/>
</dbReference>
<dbReference type="InterPro" id="IPR002347">
    <property type="entry name" value="SDR_fam"/>
</dbReference>
<dbReference type="InParanoid" id="A0A554MXH0"/>
<dbReference type="SUPFAM" id="SSF51735">
    <property type="entry name" value="NAD(P)-binding Rossmann-fold domains"/>
    <property type="match status" value="1"/>
</dbReference>
<reference evidence="3 4" key="1">
    <citation type="submission" date="2018-06" db="EMBL/GenBank/DDBJ databases">
        <title>Natronomonas sp. F16-60 a new haloarchaeon isolated from a solar saltern of Isla Cristina, Huelva, Spain.</title>
        <authorList>
            <person name="Duran-Viseras A."/>
            <person name="Sanchez-Porro C."/>
            <person name="Ventosa A."/>
        </authorList>
    </citation>
    <scope>NUCLEOTIDE SEQUENCE [LARGE SCALE GENOMIC DNA]</scope>
    <source>
        <strain evidence="3 4">F16-60</strain>
    </source>
</reference>
<evidence type="ECO:0000256" key="2">
    <source>
        <dbReference type="ARBA" id="ARBA00023002"/>
    </source>
</evidence>
<dbReference type="PANTHER" id="PTHR24321">
    <property type="entry name" value="DEHYDROGENASES, SHORT CHAIN"/>
    <property type="match status" value="1"/>
</dbReference>
<sequence>MASTRLADRTVLVTGAGSGIGRETTIRCAEAGATVIATDVDSNGGQETVSMVQEADPDGVVEFEKLDVTNRERFGEVADGTADQYGLDCVVNNAGTGHPPANVEDVSDGTFDYVVDVNLRGVWNGCQATLPHLKAGDGDAAIVNVSSLAGFLGFPKQSVYSLTKGAVLNFSRAVAAEAGPAGVRCNAVCPGFTDTPLGRQYFETKGDPEKAMEKAARQYPLKRLGEPEEIAEPILFLLSEEASWISGHGLVVDGGFSIT</sequence>
<protein>
    <submittedName>
        <fullName evidence="3">Dehydrogenase</fullName>
    </submittedName>
</protein>
<name>A0A554MXH0_9EURY</name>
<accession>A0A554MXH0</accession>
<dbReference type="FunFam" id="3.40.50.720:FF:000084">
    <property type="entry name" value="Short-chain dehydrogenase reductase"/>
    <property type="match status" value="1"/>
</dbReference>
<dbReference type="Proteomes" id="UP000319894">
    <property type="component" value="Unassembled WGS sequence"/>
</dbReference>
<evidence type="ECO:0000313" key="4">
    <source>
        <dbReference type="Proteomes" id="UP000319894"/>
    </source>
</evidence>
<dbReference type="AlphaFoldDB" id="A0A554MXH0"/>